<keyword evidence="3" id="KW-1185">Reference proteome</keyword>
<dbReference type="Proteomes" id="UP000305848">
    <property type="component" value="Unassembled WGS sequence"/>
</dbReference>
<dbReference type="SUPFAM" id="SSF55729">
    <property type="entry name" value="Acyl-CoA N-acyltransferases (Nat)"/>
    <property type="match status" value="1"/>
</dbReference>
<protein>
    <submittedName>
        <fullName evidence="2">GNAT family N-acetyltransferase</fullName>
    </submittedName>
</protein>
<accession>A0A4U3L728</accession>
<sequence>MTIDFNCNNDYILEDERVLLRPLEEDDYELLLPFALQEPDLWTYSLVSPAGEAGMQSYILQALRARAECREYPFVVYDKKTEQYAGSTRFYDIQPQHKTLQLGYTWYGKAFQRTGLNRHCKYLMLSFAFEDIGMERVEFRADHNNAKSIAAMKAIGCTVEGVLRSNLPMYDGTRRNSIVLSILKEEWFSRVKKELMVKMY</sequence>
<feature type="domain" description="N-acetyltransferase" evidence="1">
    <location>
        <begin position="17"/>
        <end position="158"/>
    </location>
</feature>
<dbReference type="OrthoDB" id="9795199at2"/>
<reference evidence="2 3" key="1">
    <citation type="submission" date="2019-05" db="EMBL/GenBank/DDBJ databases">
        <title>Panacibacter sp. strain 17mud1-8 Genome sequencing and assembly.</title>
        <authorList>
            <person name="Chhetri G."/>
        </authorList>
    </citation>
    <scope>NUCLEOTIDE SEQUENCE [LARGE SCALE GENOMIC DNA]</scope>
    <source>
        <strain evidence="2 3">17mud1-8</strain>
    </source>
</reference>
<keyword evidence="2" id="KW-0808">Transferase</keyword>
<proteinExistence type="predicted"/>
<name>A0A4U3L728_9BACT</name>
<dbReference type="EMBL" id="SZQL01000002">
    <property type="protein sequence ID" value="TKK70822.1"/>
    <property type="molecule type" value="Genomic_DNA"/>
</dbReference>
<dbReference type="PANTHER" id="PTHR43610">
    <property type="entry name" value="BLL6696 PROTEIN"/>
    <property type="match status" value="1"/>
</dbReference>
<dbReference type="InterPro" id="IPR000182">
    <property type="entry name" value="GNAT_dom"/>
</dbReference>
<dbReference type="Gene3D" id="3.40.630.30">
    <property type="match status" value="1"/>
</dbReference>
<dbReference type="GO" id="GO:0016747">
    <property type="term" value="F:acyltransferase activity, transferring groups other than amino-acyl groups"/>
    <property type="evidence" value="ECO:0007669"/>
    <property type="project" value="InterPro"/>
</dbReference>
<comment type="caution">
    <text evidence="2">The sequence shown here is derived from an EMBL/GenBank/DDBJ whole genome shotgun (WGS) entry which is preliminary data.</text>
</comment>
<dbReference type="PANTHER" id="PTHR43610:SF1">
    <property type="entry name" value="N-ACETYLTRANSFERASE DOMAIN-CONTAINING PROTEIN"/>
    <property type="match status" value="1"/>
</dbReference>
<evidence type="ECO:0000313" key="2">
    <source>
        <dbReference type="EMBL" id="TKK70822.1"/>
    </source>
</evidence>
<evidence type="ECO:0000259" key="1">
    <source>
        <dbReference type="Pfam" id="PF13302"/>
    </source>
</evidence>
<dbReference type="Pfam" id="PF13302">
    <property type="entry name" value="Acetyltransf_3"/>
    <property type="match status" value="1"/>
</dbReference>
<dbReference type="RefSeq" id="WP_137260421.1">
    <property type="nucleotide sequence ID" value="NZ_SZQL01000002.1"/>
</dbReference>
<gene>
    <name evidence="2" type="ORF">FC093_03760</name>
</gene>
<evidence type="ECO:0000313" key="3">
    <source>
        <dbReference type="Proteomes" id="UP000305848"/>
    </source>
</evidence>
<dbReference type="AlphaFoldDB" id="A0A4U3L728"/>
<dbReference type="InterPro" id="IPR016181">
    <property type="entry name" value="Acyl_CoA_acyltransferase"/>
</dbReference>
<organism evidence="2 3">
    <name type="scientific">Ilyomonas limi</name>
    <dbReference type="NCBI Taxonomy" id="2575867"/>
    <lineage>
        <taxon>Bacteria</taxon>
        <taxon>Pseudomonadati</taxon>
        <taxon>Bacteroidota</taxon>
        <taxon>Chitinophagia</taxon>
        <taxon>Chitinophagales</taxon>
        <taxon>Chitinophagaceae</taxon>
        <taxon>Ilyomonas</taxon>
    </lineage>
</organism>